<gene>
    <name evidence="3" type="primary">LOC111083847</name>
</gene>
<dbReference type="RefSeq" id="XP_022236259.1">
    <property type="nucleotide sequence ID" value="XM_022380551.1"/>
</dbReference>
<dbReference type="GeneID" id="111083847"/>
<proteinExistence type="predicted"/>
<accession>A0ABM1RY04</accession>
<evidence type="ECO:0000313" key="2">
    <source>
        <dbReference type="Proteomes" id="UP000694941"/>
    </source>
</evidence>
<evidence type="ECO:0000313" key="3">
    <source>
        <dbReference type="RefSeq" id="XP_022236259.1"/>
    </source>
</evidence>
<protein>
    <submittedName>
        <fullName evidence="3">Uncharacterized protein LOC111083847</fullName>
    </submittedName>
</protein>
<feature type="chain" id="PRO_5046100384" evidence="1">
    <location>
        <begin position="25"/>
        <end position="155"/>
    </location>
</feature>
<organism evidence="2 3">
    <name type="scientific">Limulus polyphemus</name>
    <name type="common">Atlantic horseshoe crab</name>
    <dbReference type="NCBI Taxonomy" id="6850"/>
    <lineage>
        <taxon>Eukaryota</taxon>
        <taxon>Metazoa</taxon>
        <taxon>Ecdysozoa</taxon>
        <taxon>Arthropoda</taxon>
        <taxon>Chelicerata</taxon>
        <taxon>Merostomata</taxon>
        <taxon>Xiphosura</taxon>
        <taxon>Limulidae</taxon>
        <taxon>Limulus</taxon>
    </lineage>
</organism>
<evidence type="ECO:0000256" key="1">
    <source>
        <dbReference type="SAM" id="SignalP"/>
    </source>
</evidence>
<dbReference type="Proteomes" id="UP000694941">
    <property type="component" value="Unplaced"/>
</dbReference>
<name>A0ABM1RY04_LIMPO</name>
<keyword evidence="1" id="KW-0732">Signal</keyword>
<keyword evidence="2" id="KW-1185">Reference proteome</keyword>
<sequence length="155" mass="17269">MEKYCKILTLLGVVGICFLLVTSAQEDVTDLLKDLLTKKKTLYYIKTLIQDVDNSLESLRKRSCGAFSLPGMNCDLVDLKGISQDQDHWENGMTPGRRQTPQHFAGRVNVPSKTHNTQRRSCKLGTPGNDCILKDVLGGLDDQDIWKDGFGPGKK</sequence>
<reference evidence="3" key="1">
    <citation type="submission" date="2025-08" db="UniProtKB">
        <authorList>
            <consortium name="RefSeq"/>
        </authorList>
    </citation>
    <scope>IDENTIFICATION</scope>
    <source>
        <tissue evidence="3">Muscle</tissue>
    </source>
</reference>
<feature type="signal peptide" evidence="1">
    <location>
        <begin position="1"/>
        <end position="24"/>
    </location>
</feature>